<proteinExistence type="predicted"/>
<evidence type="ECO:0000313" key="2">
    <source>
        <dbReference type="Proteomes" id="UP001229421"/>
    </source>
</evidence>
<protein>
    <submittedName>
        <fullName evidence="1">Uncharacterized protein</fullName>
    </submittedName>
</protein>
<name>A0AAD8KPD8_TARER</name>
<evidence type="ECO:0000313" key="1">
    <source>
        <dbReference type="EMBL" id="KAK1426607.1"/>
    </source>
</evidence>
<gene>
    <name evidence="1" type="ORF">QVD17_15283</name>
</gene>
<dbReference type="EMBL" id="JAUHHV010000004">
    <property type="protein sequence ID" value="KAK1426607.1"/>
    <property type="molecule type" value="Genomic_DNA"/>
</dbReference>
<organism evidence="1 2">
    <name type="scientific">Tagetes erecta</name>
    <name type="common">African marigold</name>
    <dbReference type="NCBI Taxonomy" id="13708"/>
    <lineage>
        <taxon>Eukaryota</taxon>
        <taxon>Viridiplantae</taxon>
        <taxon>Streptophyta</taxon>
        <taxon>Embryophyta</taxon>
        <taxon>Tracheophyta</taxon>
        <taxon>Spermatophyta</taxon>
        <taxon>Magnoliopsida</taxon>
        <taxon>eudicotyledons</taxon>
        <taxon>Gunneridae</taxon>
        <taxon>Pentapetalae</taxon>
        <taxon>asterids</taxon>
        <taxon>campanulids</taxon>
        <taxon>Asterales</taxon>
        <taxon>Asteraceae</taxon>
        <taxon>Asteroideae</taxon>
        <taxon>Heliantheae alliance</taxon>
        <taxon>Tageteae</taxon>
        <taxon>Tagetes</taxon>
    </lineage>
</organism>
<dbReference type="AlphaFoldDB" id="A0AAD8KPD8"/>
<keyword evidence="2" id="KW-1185">Reference proteome</keyword>
<accession>A0AAD8KPD8</accession>
<dbReference type="Proteomes" id="UP001229421">
    <property type="component" value="Unassembled WGS sequence"/>
</dbReference>
<comment type="caution">
    <text evidence="1">The sequence shown here is derived from an EMBL/GenBank/DDBJ whole genome shotgun (WGS) entry which is preliminary data.</text>
</comment>
<sequence length="79" mass="9455">MFVYKGLIARTIRYKFNSFIWAGPYKRNKIQKPGPVSKIIGTTQRRLHRHEKTNETESDGRRYCNLILCRCLFLHRSLK</sequence>
<reference evidence="1" key="1">
    <citation type="journal article" date="2023" name="bioRxiv">
        <title>Improved chromosome-level genome assembly for marigold (Tagetes erecta).</title>
        <authorList>
            <person name="Jiang F."/>
            <person name="Yuan L."/>
            <person name="Wang S."/>
            <person name="Wang H."/>
            <person name="Xu D."/>
            <person name="Wang A."/>
            <person name="Fan W."/>
        </authorList>
    </citation>
    <scope>NUCLEOTIDE SEQUENCE</scope>
    <source>
        <strain evidence="1">WSJ</strain>
        <tissue evidence="1">Leaf</tissue>
    </source>
</reference>